<dbReference type="EMBL" id="JAOX01000001">
    <property type="protein sequence ID" value="ETZ86900.1"/>
    <property type="molecule type" value="Genomic_DNA"/>
</dbReference>
<dbReference type="SUPFAM" id="SSF47336">
    <property type="entry name" value="ACP-like"/>
    <property type="match status" value="1"/>
</dbReference>
<evidence type="ECO:0000313" key="2">
    <source>
        <dbReference type="EMBL" id="ETZ86900.1"/>
    </source>
</evidence>
<dbReference type="InterPro" id="IPR036736">
    <property type="entry name" value="ACP-like_sf"/>
</dbReference>
<comment type="caution">
    <text evidence="2">The sequence shown here is derived from an EMBL/GenBank/DDBJ whole genome shotgun (WGS) entry which is preliminary data.</text>
</comment>
<organism evidence="2 3">
    <name type="scientific">Mycobacteroides abscessus MAB_030201_1075</name>
    <dbReference type="NCBI Taxonomy" id="1335410"/>
    <lineage>
        <taxon>Bacteria</taxon>
        <taxon>Bacillati</taxon>
        <taxon>Actinomycetota</taxon>
        <taxon>Actinomycetes</taxon>
        <taxon>Mycobacteriales</taxon>
        <taxon>Mycobacteriaceae</taxon>
        <taxon>Mycobacteroides</taxon>
        <taxon>Mycobacteroides abscessus</taxon>
    </lineage>
</organism>
<reference evidence="2 3" key="1">
    <citation type="submission" date="2014-01" db="EMBL/GenBank/DDBJ databases">
        <authorList>
            <person name="Zelazny A."/>
            <person name="Olivier K."/>
            <person name="Sampaio E.P."/>
            <person name="Holland S.M."/>
            <person name="Tallon L.J."/>
            <person name="Sadzewicz L.K."/>
            <person name="Sengamalay N."/>
            <person name="Fraser C.M."/>
            <person name="Hine E."/>
            <person name="Shefchek K.A."/>
            <person name="Das S.P."/>
            <person name="Shallom S.J."/>
            <person name="Agrawal S."/>
            <person name="Tettelin H."/>
        </authorList>
    </citation>
    <scope>NUCLEOTIDE SEQUENCE [LARGE SCALE GENOMIC DNA]</scope>
    <source>
        <strain evidence="2 3">MAB_030201_1075</strain>
    </source>
</reference>
<evidence type="ECO:0000313" key="3">
    <source>
        <dbReference type="Proteomes" id="UP000019854"/>
    </source>
</evidence>
<dbReference type="Gene3D" id="1.10.1200.10">
    <property type="entry name" value="ACP-like"/>
    <property type="match status" value="1"/>
</dbReference>
<dbReference type="PROSITE" id="PS50075">
    <property type="entry name" value="CARRIER"/>
    <property type="match status" value="1"/>
</dbReference>
<dbReference type="AlphaFoldDB" id="A0A829PHQ8"/>
<dbReference type="Pfam" id="PF00550">
    <property type="entry name" value="PP-binding"/>
    <property type="match status" value="1"/>
</dbReference>
<sequence>MTEMVVLPEDAEIIGALRGALTKLLPPEDLAQVDLDAVNAQTALLGLPVDSVVLMALMNEMEDRFTVFIPEEDAFAFSVVGDIGAFIRGACAPRPCVANRHER</sequence>
<dbReference type="Proteomes" id="UP000019854">
    <property type="component" value="Unassembled WGS sequence"/>
</dbReference>
<proteinExistence type="predicted"/>
<dbReference type="InterPro" id="IPR009081">
    <property type="entry name" value="PP-bd_ACP"/>
</dbReference>
<accession>A0A829PHQ8</accession>
<gene>
    <name evidence="2" type="ORF">L829_0438</name>
</gene>
<name>A0A829PHQ8_9MYCO</name>
<protein>
    <submittedName>
        <fullName evidence="2">Phosphopantetheine attachment site family protein</fullName>
    </submittedName>
</protein>
<evidence type="ECO:0000259" key="1">
    <source>
        <dbReference type="PROSITE" id="PS50075"/>
    </source>
</evidence>
<feature type="domain" description="Carrier" evidence="1">
    <location>
        <begin position="8"/>
        <end position="91"/>
    </location>
</feature>